<dbReference type="AlphaFoldDB" id="A0A9D3YHZ8"/>
<organism evidence="1 2">
    <name type="scientific">Dreissena polymorpha</name>
    <name type="common">Zebra mussel</name>
    <name type="synonym">Mytilus polymorpha</name>
    <dbReference type="NCBI Taxonomy" id="45954"/>
    <lineage>
        <taxon>Eukaryota</taxon>
        <taxon>Metazoa</taxon>
        <taxon>Spiralia</taxon>
        <taxon>Lophotrochozoa</taxon>
        <taxon>Mollusca</taxon>
        <taxon>Bivalvia</taxon>
        <taxon>Autobranchia</taxon>
        <taxon>Heteroconchia</taxon>
        <taxon>Euheterodonta</taxon>
        <taxon>Imparidentia</taxon>
        <taxon>Neoheterodontei</taxon>
        <taxon>Myida</taxon>
        <taxon>Dreissenoidea</taxon>
        <taxon>Dreissenidae</taxon>
        <taxon>Dreissena</taxon>
    </lineage>
</organism>
<name>A0A9D3YHZ8_DREPO</name>
<keyword evidence="2" id="KW-1185">Reference proteome</keyword>
<sequence>MTSRVLTRTNVLTKFHADWNINVTPRENCCAPCRPYIIGTNNLTTFHEDWTINVTSRVLTRFHYSHIKKTAPPPRRHFHEDQTINVAVLASRLLTRQEHRLAGADRSSIFFLKVKGLSFSITKEGGCGGVLVICEMGVGTGDGFGGFHDDWAINMASRVLTRQMFRTHKEQQTTEKKAITKPHHEHIAISWRKQTNQQTDQQTGQKQYVPHYYMAAIIKLLTKFGEDIG</sequence>
<evidence type="ECO:0000313" key="1">
    <source>
        <dbReference type="EMBL" id="KAH3699143.1"/>
    </source>
</evidence>
<dbReference type="EMBL" id="JAIWYP010000015">
    <property type="protein sequence ID" value="KAH3699143.1"/>
    <property type="molecule type" value="Genomic_DNA"/>
</dbReference>
<protein>
    <submittedName>
        <fullName evidence="1">Uncharacterized protein</fullName>
    </submittedName>
</protein>
<comment type="caution">
    <text evidence="1">The sequence shown here is derived from an EMBL/GenBank/DDBJ whole genome shotgun (WGS) entry which is preliminary data.</text>
</comment>
<reference evidence="1" key="1">
    <citation type="journal article" date="2019" name="bioRxiv">
        <title>The Genome of the Zebra Mussel, Dreissena polymorpha: A Resource for Invasive Species Research.</title>
        <authorList>
            <person name="McCartney M.A."/>
            <person name="Auch B."/>
            <person name="Kono T."/>
            <person name="Mallez S."/>
            <person name="Zhang Y."/>
            <person name="Obille A."/>
            <person name="Becker A."/>
            <person name="Abrahante J.E."/>
            <person name="Garbe J."/>
            <person name="Badalamenti J.P."/>
            <person name="Herman A."/>
            <person name="Mangelson H."/>
            <person name="Liachko I."/>
            <person name="Sullivan S."/>
            <person name="Sone E.D."/>
            <person name="Koren S."/>
            <person name="Silverstein K.A.T."/>
            <person name="Beckman K.B."/>
            <person name="Gohl D.M."/>
        </authorList>
    </citation>
    <scope>NUCLEOTIDE SEQUENCE</scope>
    <source>
        <strain evidence="1">Duluth1</strain>
        <tissue evidence="1">Whole animal</tissue>
    </source>
</reference>
<reference evidence="1" key="2">
    <citation type="submission" date="2020-11" db="EMBL/GenBank/DDBJ databases">
        <authorList>
            <person name="McCartney M.A."/>
            <person name="Auch B."/>
            <person name="Kono T."/>
            <person name="Mallez S."/>
            <person name="Becker A."/>
            <person name="Gohl D.M."/>
            <person name="Silverstein K.A.T."/>
            <person name="Koren S."/>
            <person name="Bechman K.B."/>
            <person name="Herman A."/>
            <person name="Abrahante J.E."/>
            <person name="Garbe J."/>
        </authorList>
    </citation>
    <scope>NUCLEOTIDE SEQUENCE</scope>
    <source>
        <strain evidence="1">Duluth1</strain>
        <tissue evidence="1">Whole animal</tissue>
    </source>
</reference>
<evidence type="ECO:0000313" key="2">
    <source>
        <dbReference type="Proteomes" id="UP000828390"/>
    </source>
</evidence>
<dbReference type="Proteomes" id="UP000828390">
    <property type="component" value="Unassembled WGS sequence"/>
</dbReference>
<gene>
    <name evidence="1" type="ORF">DPMN_074097</name>
</gene>
<accession>A0A9D3YHZ8</accession>
<proteinExistence type="predicted"/>